<dbReference type="OrthoDB" id="4687120at2"/>
<keyword evidence="2" id="KW-1185">Reference proteome</keyword>
<dbReference type="AlphaFoldDB" id="A0A1Q2KYT4"/>
<protein>
    <submittedName>
        <fullName evidence="1">Uncharacterized protein</fullName>
    </submittedName>
</protein>
<accession>A0A1Q2KYT4</accession>
<dbReference type="KEGG" id="pmar:B0X71_09915"/>
<proteinExistence type="predicted"/>
<name>A0A1Q2KYT4_9BACL</name>
<organism evidence="1 2">
    <name type="scientific">Planococcus lenghuensis</name>
    <dbReference type="NCBI Taxonomy" id="2213202"/>
    <lineage>
        <taxon>Bacteria</taxon>
        <taxon>Bacillati</taxon>
        <taxon>Bacillota</taxon>
        <taxon>Bacilli</taxon>
        <taxon>Bacillales</taxon>
        <taxon>Caryophanaceae</taxon>
        <taxon>Planococcus</taxon>
    </lineage>
</organism>
<dbReference type="RefSeq" id="WP_077589249.1">
    <property type="nucleotide sequence ID" value="NZ_CP019640.1"/>
</dbReference>
<evidence type="ECO:0000313" key="1">
    <source>
        <dbReference type="EMBL" id="AQQ53361.1"/>
    </source>
</evidence>
<dbReference type="Proteomes" id="UP000188184">
    <property type="component" value="Chromosome"/>
</dbReference>
<gene>
    <name evidence="1" type="ORF">B0X71_09915</name>
</gene>
<dbReference type="EMBL" id="CP019640">
    <property type="protein sequence ID" value="AQQ53361.1"/>
    <property type="molecule type" value="Genomic_DNA"/>
</dbReference>
<evidence type="ECO:0000313" key="2">
    <source>
        <dbReference type="Proteomes" id="UP000188184"/>
    </source>
</evidence>
<sequence>MKSSETTARHIGTLLNMESESTGENYRFSRKRTIEIGEGNLVRTALFNLIISFKDYQDSGVARNEAELYLRIEECEGFLSELLQHEHPLPTDYHQWQEEKADVVCLHIEAIEPPEIFADRLTEAFKRIAD</sequence>
<reference evidence="1 2" key="1">
    <citation type="submission" date="2017-02" db="EMBL/GenBank/DDBJ databases">
        <title>The complete genomic sequence of a novel cold adapted crude oil-degrading bacterium Planococcus qaidamina Y42.</title>
        <authorList>
            <person name="Yang R."/>
        </authorList>
    </citation>
    <scope>NUCLEOTIDE SEQUENCE [LARGE SCALE GENOMIC DNA]</scope>
    <source>
        <strain evidence="1 2">Y42</strain>
    </source>
</reference>